<evidence type="ECO:0008006" key="3">
    <source>
        <dbReference type="Google" id="ProtNLM"/>
    </source>
</evidence>
<name>A0ABQ8T899_PERAM</name>
<dbReference type="InterPro" id="IPR028426">
    <property type="entry name" value="Huntingtin_fam"/>
</dbReference>
<dbReference type="Proteomes" id="UP001148838">
    <property type="component" value="Unassembled WGS sequence"/>
</dbReference>
<dbReference type="PANTHER" id="PTHR10170:SF10">
    <property type="entry name" value="HUNTINGTIN"/>
    <property type="match status" value="1"/>
</dbReference>
<dbReference type="EMBL" id="JAJSOF020000015">
    <property type="protein sequence ID" value="KAJ4442219.1"/>
    <property type="molecule type" value="Genomic_DNA"/>
</dbReference>
<comment type="caution">
    <text evidence="1">The sequence shown here is derived from an EMBL/GenBank/DDBJ whole genome shotgun (WGS) entry which is preliminary data.</text>
</comment>
<dbReference type="PRINTS" id="PR00375">
    <property type="entry name" value="HUNTINGTIN"/>
</dbReference>
<protein>
    <recommendedName>
        <fullName evidence="3">Huntingtin</fullName>
    </recommendedName>
</protein>
<evidence type="ECO:0000313" key="2">
    <source>
        <dbReference type="Proteomes" id="UP001148838"/>
    </source>
</evidence>
<dbReference type="Pfam" id="PF20925">
    <property type="entry name" value="Htt_bridge"/>
    <property type="match status" value="1"/>
</dbReference>
<organism evidence="1 2">
    <name type="scientific">Periplaneta americana</name>
    <name type="common">American cockroach</name>
    <name type="synonym">Blatta americana</name>
    <dbReference type="NCBI Taxonomy" id="6978"/>
    <lineage>
        <taxon>Eukaryota</taxon>
        <taxon>Metazoa</taxon>
        <taxon>Ecdysozoa</taxon>
        <taxon>Arthropoda</taxon>
        <taxon>Hexapoda</taxon>
        <taxon>Insecta</taxon>
        <taxon>Pterygota</taxon>
        <taxon>Neoptera</taxon>
        <taxon>Polyneoptera</taxon>
        <taxon>Dictyoptera</taxon>
        <taxon>Blattodea</taxon>
        <taxon>Blattoidea</taxon>
        <taxon>Blattidae</taxon>
        <taxon>Blattinae</taxon>
        <taxon>Periplaneta</taxon>
    </lineage>
</organism>
<sequence length="1255" mass="139780">MRPRIRHRLPCIHITVGENLGKNPTRFLMQTVGLVSSHIHACLFSPLSSEGITYLQEQFSHLLLYCIYMFESGSYCRVATAAMQMVQQGDASLPLGDMNRVFLELAPKCPMLVFQWCYLLTLLNFSDQAFWAQVLRTQPHELILDQGPVQTDRCGPSPCINLELVRKGGTILYCDYVSGALLLLLVPRLLGHPHLAPARLAGSLACRRAEMLLTLPPHEVTAQLAEADLRRLADAVRCTRGHGGLASLLGKLGTQCYNITPLESEATRTFNPADIRSITMDKAWFLAQVTARCSQAGSETAQLLGKLEYEEIVSILSSKEFNALNLKDCLKLGTHLTLQAYQNVPASQVSFNDVASYVAADQSVTTLESPLYRAARLSLLQHVANIRALMPKPHQVYYPQDREASVKETKYSSRLDQLFMDPVFWGALFKVAPAVTCYLKSLPMLTHHGARPSVPQESWDDLAKFGVLCLEAVHWLLHADPVVPKPWYLHVGLSCADEVLREPDLGAIIGQASHSSWMASASGTVTKVVKFLLQGEPLPSLAVSGLTAALSDPDTVCAAHACQQMAVLVLWLEKTRLRMHGIPKFLAKPTKSLIISLSRLPLVNSYVATPPDVWRQGWATELGGPSRTSVPPLPVDYLQDIDVLQQLIFRITLLGWTSRQQFEETWVAFLSVLSSNPMENCAPEEVAIMVHASSLAVRAISALLVQTLMLPMPGNPNTSRLVHQPREKVLPQSKCNERLRAIHELLWWRLQDLELPGPSLQLSHVFKRGSIERLLSPHKYGYSQVSLEYLWTATRILDGNSNTAEGETRKATVSMHCLEHEQCLAASGLDLHSCLHFLLDLYSQWTLPQSGTPLQLVSEAVRSVLAISDLFTEKAQFQWMLATCLELGRHHPCEDEILHQYLVLGACKAAAVLGPDAEVLERVRKLVDGSLRSSFLPARIAGLHGVLYILQGRSPPATCSPWQWSTSSSTSTSSAVRSTTCSCGGSCSSSWRTWRTRWWRRRWRLPCCSWHSRWWAHRASHPACTWRCFRSAFLTAQGLERLVVTGSVGGKVAEQVTKLAVERVQHPNPAVATPALQLLLSCMYTERSDDLKDPEFLMQAMEKTSALFDRIKKGYPFEVELLCGVLPSLLTDFFPPSEIMTKVIGSSCQHSSHILACWLASSSRFPHVQSRIGRCEYEDRKLLCLAAADFYHHALESNQSLVLRHSKATTHFNLGATKFLRCLFQLTDEKQKQTFESAFQTAATQPLFADLIACL</sequence>
<reference evidence="1 2" key="1">
    <citation type="journal article" date="2022" name="Allergy">
        <title>Genome assembly and annotation of Periplaneta americana reveal a comprehensive cockroach allergen profile.</title>
        <authorList>
            <person name="Wang L."/>
            <person name="Xiong Q."/>
            <person name="Saelim N."/>
            <person name="Wang L."/>
            <person name="Nong W."/>
            <person name="Wan A.T."/>
            <person name="Shi M."/>
            <person name="Liu X."/>
            <person name="Cao Q."/>
            <person name="Hui J.H.L."/>
            <person name="Sookrung N."/>
            <person name="Leung T.F."/>
            <person name="Tungtrongchitr A."/>
            <person name="Tsui S.K.W."/>
        </authorList>
    </citation>
    <scope>NUCLEOTIDE SEQUENCE [LARGE SCALE GENOMIC DNA]</scope>
    <source>
        <strain evidence="1">PWHHKU_190912</strain>
    </source>
</reference>
<dbReference type="InterPro" id="IPR000091">
    <property type="entry name" value="Huntingtin"/>
</dbReference>
<dbReference type="Pfam" id="PF20927">
    <property type="entry name" value="Htt_C-HEAT"/>
    <property type="match status" value="3"/>
</dbReference>
<dbReference type="InterPro" id="IPR048413">
    <property type="entry name" value="Htt_C-HEAT_rpt"/>
</dbReference>
<dbReference type="InterPro" id="IPR048412">
    <property type="entry name" value="Htt_bridge"/>
</dbReference>
<accession>A0ABQ8T899</accession>
<proteinExistence type="predicted"/>
<gene>
    <name evidence="1" type="ORF">ANN_12085</name>
</gene>
<evidence type="ECO:0000313" key="1">
    <source>
        <dbReference type="EMBL" id="KAJ4442219.1"/>
    </source>
</evidence>
<keyword evidence="2" id="KW-1185">Reference proteome</keyword>
<dbReference type="PANTHER" id="PTHR10170">
    <property type="entry name" value="HUNTINGTON DISEASE PROTEIN"/>
    <property type="match status" value="1"/>
</dbReference>